<accession>A0A5C3QK33</accession>
<protein>
    <submittedName>
        <fullName evidence="1">Uncharacterized protein</fullName>
    </submittedName>
</protein>
<dbReference type="PANTHER" id="PTHR38797">
    <property type="entry name" value="NUCLEAR PORE COMPLEX PROTEIN NUP85-RELATED"/>
    <property type="match status" value="1"/>
</dbReference>
<reference evidence="1 2" key="1">
    <citation type="journal article" date="2019" name="Nat. Ecol. Evol.">
        <title>Megaphylogeny resolves global patterns of mushroom evolution.</title>
        <authorList>
            <person name="Varga T."/>
            <person name="Krizsan K."/>
            <person name="Foldi C."/>
            <person name="Dima B."/>
            <person name="Sanchez-Garcia M."/>
            <person name="Sanchez-Ramirez S."/>
            <person name="Szollosi G.J."/>
            <person name="Szarkandi J.G."/>
            <person name="Papp V."/>
            <person name="Albert L."/>
            <person name="Andreopoulos W."/>
            <person name="Angelini C."/>
            <person name="Antonin V."/>
            <person name="Barry K.W."/>
            <person name="Bougher N.L."/>
            <person name="Buchanan P."/>
            <person name="Buyck B."/>
            <person name="Bense V."/>
            <person name="Catcheside P."/>
            <person name="Chovatia M."/>
            <person name="Cooper J."/>
            <person name="Damon W."/>
            <person name="Desjardin D."/>
            <person name="Finy P."/>
            <person name="Geml J."/>
            <person name="Haridas S."/>
            <person name="Hughes K."/>
            <person name="Justo A."/>
            <person name="Karasinski D."/>
            <person name="Kautmanova I."/>
            <person name="Kiss B."/>
            <person name="Kocsube S."/>
            <person name="Kotiranta H."/>
            <person name="LaButti K.M."/>
            <person name="Lechner B.E."/>
            <person name="Liimatainen K."/>
            <person name="Lipzen A."/>
            <person name="Lukacs Z."/>
            <person name="Mihaltcheva S."/>
            <person name="Morgado L.N."/>
            <person name="Niskanen T."/>
            <person name="Noordeloos M.E."/>
            <person name="Ohm R.A."/>
            <person name="Ortiz-Santana B."/>
            <person name="Ovrebo C."/>
            <person name="Racz N."/>
            <person name="Riley R."/>
            <person name="Savchenko A."/>
            <person name="Shiryaev A."/>
            <person name="Soop K."/>
            <person name="Spirin V."/>
            <person name="Szebenyi C."/>
            <person name="Tomsovsky M."/>
            <person name="Tulloss R.E."/>
            <person name="Uehling J."/>
            <person name="Grigoriev I.V."/>
            <person name="Vagvolgyi C."/>
            <person name="Papp T."/>
            <person name="Martin F.M."/>
            <person name="Miettinen O."/>
            <person name="Hibbett D.S."/>
            <person name="Nagy L.G."/>
        </authorList>
    </citation>
    <scope>NUCLEOTIDE SEQUENCE [LARGE SCALE GENOMIC DNA]</scope>
    <source>
        <strain evidence="1 2">CBS 309.79</strain>
    </source>
</reference>
<dbReference type="Proteomes" id="UP000305067">
    <property type="component" value="Unassembled WGS sequence"/>
</dbReference>
<dbReference type="InterPro" id="IPR053204">
    <property type="entry name" value="Oxopyrrolidines_Biosynth-assoc"/>
</dbReference>
<organism evidence="1 2">
    <name type="scientific">Pterulicium gracile</name>
    <dbReference type="NCBI Taxonomy" id="1884261"/>
    <lineage>
        <taxon>Eukaryota</taxon>
        <taxon>Fungi</taxon>
        <taxon>Dikarya</taxon>
        <taxon>Basidiomycota</taxon>
        <taxon>Agaricomycotina</taxon>
        <taxon>Agaricomycetes</taxon>
        <taxon>Agaricomycetidae</taxon>
        <taxon>Agaricales</taxon>
        <taxon>Pleurotineae</taxon>
        <taxon>Pterulaceae</taxon>
        <taxon>Pterulicium</taxon>
    </lineage>
</organism>
<gene>
    <name evidence="1" type="ORF">BDV98DRAFT_649792</name>
</gene>
<sequence length="307" mass="34227">MTSSTTTAPSMKKLTRGWKIANDPTLSDPAKIDALAKLAAPIEETYTTAGYGTMLWKAERMVCAQRGYCDTPQEALERWGPEEEFSALNEEKEGEGDGKNPTEGQLWDLWYGVLHAAKRIPWADETAQQKLARPNPHPPANMTEALKADFSIWSSGAVRSQLNLLGPSAREAWNDSCGVGAGFTPPEQRAWMNVNAFVARFTFSGTPPRAERRSCFTKVAAVWILVAGKSLYKNRVIEEGRGKGDEMNLEAEDAEMFAWSREWTDTSWTFWRRVIEKLAGEGQYTEESRELATKAAKEIAILQKVQG</sequence>
<dbReference type="AlphaFoldDB" id="A0A5C3QK33"/>
<evidence type="ECO:0000313" key="1">
    <source>
        <dbReference type="EMBL" id="TFL02253.1"/>
    </source>
</evidence>
<dbReference type="Pfam" id="PF12311">
    <property type="entry name" value="DUF3632"/>
    <property type="match status" value="1"/>
</dbReference>
<dbReference type="EMBL" id="ML178823">
    <property type="protein sequence ID" value="TFL02253.1"/>
    <property type="molecule type" value="Genomic_DNA"/>
</dbReference>
<name>A0A5C3QK33_9AGAR</name>
<dbReference type="PANTHER" id="PTHR38797:SF4">
    <property type="entry name" value="NUCLEAR PORE COMPLEX PROTEIN NUP85"/>
    <property type="match status" value="1"/>
</dbReference>
<dbReference type="InterPro" id="IPR022085">
    <property type="entry name" value="OpdG"/>
</dbReference>
<keyword evidence="2" id="KW-1185">Reference proteome</keyword>
<proteinExistence type="predicted"/>
<dbReference type="OrthoDB" id="3350591at2759"/>
<evidence type="ECO:0000313" key="2">
    <source>
        <dbReference type="Proteomes" id="UP000305067"/>
    </source>
</evidence>
<dbReference type="STRING" id="1884261.A0A5C3QK33"/>